<evidence type="ECO:0000313" key="4">
    <source>
        <dbReference type="Proteomes" id="UP001187415"/>
    </source>
</evidence>
<accession>A0AA88MJG1</accession>
<feature type="chain" id="PRO_5041641648" evidence="2">
    <location>
        <begin position="26"/>
        <end position="302"/>
    </location>
</feature>
<evidence type="ECO:0000256" key="1">
    <source>
        <dbReference type="SAM" id="MobiDB-lite"/>
    </source>
</evidence>
<keyword evidence="2" id="KW-0732">Signal</keyword>
<keyword evidence="4" id="KW-1185">Reference proteome</keyword>
<feature type="signal peptide" evidence="2">
    <location>
        <begin position="1"/>
        <end position="25"/>
    </location>
</feature>
<dbReference type="EMBL" id="JAUPFM010000011">
    <property type="protein sequence ID" value="KAK2837613.1"/>
    <property type="molecule type" value="Genomic_DNA"/>
</dbReference>
<evidence type="ECO:0000313" key="3">
    <source>
        <dbReference type="EMBL" id="KAK2837613.1"/>
    </source>
</evidence>
<evidence type="ECO:0000256" key="2">
    <source>
        <dbReference type="SAM" id="SignalP"/>
    </source>
</evidence>
<sequence>MASLHRTWIALVLLTTMPDHSGVFGRAVNTRESLSRLPETDDGTSGSTLRTDAWRRDMTETHRERCAELAAPWLENTQHGHEDNTTKMQVRVRPFNPGTFQGQVFPGKSLFNFVRRVYHCCQEGHNCRSVKGIQGVLSGDTAVEFLLTREILSLTVVRVELHLQLTNPQHLDVKPVLPFMAKHSLPTRYSLWSRGNTVELRLDLLFLFQSLQGAVGGARKGPSLVNMRRVVLSSSGDLSEEKAALHALQDTDSDVWGDEVANRMPVVELGLVLGCSQAGSGVSCKNGGIHLSHTPFLALYHR</sequence>
<protein>
    <submittedName>
        <fullName evidence="3">Uncharacterized protein</fullName>
    </submittedName>
</protein>
<feature type="region of interest" description="Disordered" evidence="1">
    <location>
        <begin position="34"/>
        <end position="54"/>
    </location>
</feature>
<comment type="caution">
    <text evidence="3">The sequence shown here is derived from an EMBL/GenBank/DDBJ whole genome shotgun (WGS) entry which is preliminary data.</text>
</comment>
<gene>
    <name evidence="3" type="ORF">Q5P01_014825</name>
</gene>
<organism evidence="3 4">
    <name type="scientific">Channa striata</name>
    <name type="common">Snakehead murrel</name>
    <name type="synonym">Ophicephalus striatus</name>
    <dbReference type="NCBI Taxonomy" id="64152"/>
    <lineage>
        <taxon>Eukaryota</taxon>
        <taxon>Metazoa</taxon>
        <taxon>Chordata</taxon>
        <taxon>Craniata</taxon>
        <taxon>Vertebrata</taxon>
        <taxon>Euteleostomi</taxon>
        <taxon>Actinopterygii</taxon>
        <taxon>Neopterygii</taxon>
        <taxon>Teleostei</taxon>
        <taxon>Neoteleostei</taxon>
        <taxon>Acanthomorphata</taxon>
        <taxon>Anabantaria</taxon>
        <taxon>Anabantiformes</taxon>
        <taxon>Channoidei</taxon>
        <taxon>Channidae</taxon>
        <taxon>Channa</taxon>
    </lineage>
</organism>
<dbReference type="AlphaFoldDB" id="A0AA88MJG1"/>
<proteinExistence type="predicted"/>
<name>A0AA88MJG1_CHASR</name>
<reference evidence="3" key="1">
    <citation type="submission" date="2023-07" db="EMBL/GenBank/DDBJ databases">
        <title>Chromosome-level Genome Assembly of Striped Snakehead (Channa striata).</title>
        <authorList>
            <person name="Liu H."/>
        </authorList>
    </citation>
    <scope>NUCLEOTIDE SEQUENCE</scope>
    <source>
        <strain evidence="3">Gz</strain>
        <tissue evidence="3">Muscle</tissue>
    </source>
</reference>
<dbReference type="Proteomes" id="UP001187415">
    <property type="component" value="Unassembled WGS sequence"/>
</dbReference>